<dbReference type="NCBIfam" id="NF007280">
    <property type="entry name" value="PRK09739.1"/>
    <property type="match status" value="1"/>
</dbReference>
<name>A0A6M0QX62_9RHOB</name>
<dbReference type="GO" id="GO:0003955">
    <property type="term" value="F:NAD(P)H dehydrogenase (quinone) activity"/>
    <property type="evidence" value="ECO:0007669"/>
    <property type="project" value="TreeGrafter"/>
</dbReference>
<keyword evidence="5" id="KW-1185">Reference proteome</keyword>
<comment type="caution">
    <text evidence="4">The sequence shown here is derived from an EMBL/GenBank/DDBJ whole genome shotgun (WGS) entry which is preliminary data.</text>
</comment>
<evidence type="ECO:0000256" key="1">
    <source>
        <dbReference type="ARBA" id="ARBA00006252"/>
    </source>
</evidence>
<dbReference type="Gene3D" id="3.40.50.360">
    <property type="match status" value="1"/>
</dbReference>
<organism evidence="4 5">
    <name type="scientific">Tabrizicola oligotrophica</name>
    <dbReference type="NCBI Taxonomy" id="2710650"/>
    <lineage>
        <taxon>Bacteria</taxon>
        <taxon>Pseudomonadati</taxon>
        <taxon>Pseudomonadota</taxon>
        <taxon>Alphaproteobacteria</taxon>
        <taxon>Rhodobacterales</taxon>
        <taxon>Paracoccaceae</taxon>
        <taxon>Tabrizicola</taxon>
    </lineage>
</organism>
<dbReference type="Pfam" id="PF02525">
    <property type="entry name" value="Flavodoxin_2"/>
    <property type="match status" value="1"/>
</dbReference>
<dbReference type="PANTHER" id="PTHR10204:SF34">
    <property type="entry name" value="NAD(P)H DEHYDROGENASE [QUINONE] 1 ISOFORM 1"/>
    <property type="match status" value="1"/>
</dbReference>
<protein>
    <submittedName>
        <fullName evidence="4">NAD(P)H oxidoreductase</fullName>
        <ecNumber evidence="4">1.6.99.-</ecNumber>
    </submittedName>
</protein>
<evidence type="ECO:0000256" key="2">
    <source>
        <dbReference type="ARBA" id="ARBA00023002"/>
    </source>
</evidence>
<keyword evidence="2 4" id="KW-0560">Oxidoreductase</keyword>
<feature type="domain" description="Flavodoxin-like fold" evidence="3">
    <location>
        <begin position="1"/>
        <end position="178"/>
    </location>
</feature>
<dbReference type="PANTHER" id="PTHR10204">
    <property type="entry name" value="NAD P H OXIDOREDUCTASE-RELATED"/>
    <property type="match status" value="1"/>
</dbReference>
<comment type="similarity">
    <text evidence="1">Belongs to the NAD(P)H dehydrogenase (quinone) family.</text>
</comment>
<dbReference type="EC" id="1.6.99.-" evidence="4"/>
<dbReference type="RefSeq" id="WP_164626989.1">
    <property type="nucleotide sequence ID" value="NZ_JAAIVJ010000009.1"/>
</dbReference>
<dbReference type="GO" id="GO:0005829">
    <property type="term" value="C:cytosol"/>
    <property type="evidence" value="ECO:0007669"/>
    <property type="project" value="TreeGrafter"/>
</dbReference>
<evidence type="ECO:0000313" key="4">
    <source>
        <dbReference type="EMBL" id="NEY91521.1"/>
    </source>
</evidence>
<sequence length="187" mass="20594">MKVLIVFDHPRRDGFCGAVLDSFVAGLHAAGHQSEIADLRSEGFDPRLDPADEPDWDNPRKAYSPAVLAEQARIARHEALAFVFPVWWWSVPAATKGWIDRVWNNGWAYGDRKLAQRKALFLGVAASDAGQYAKRGYDSAMRTQLVTGIARYCGIDDAALELLHGALGAEGDRLAALERAKDLGRSF</sequence>
<gene>
    <name evidence="4" type="ORF">G4Z14_14545</name>
</gene>
<proteinExistence type="inferred from homology"/>
<dbReference type="AlphaFoldDB" id="A0A6M0QX62"/>
<accession>A0A6M0QX62</accession>
<dbReference type="EMBL" id="JAAIVJ010000009">
    <property type="protein sequence ID" value="NEY91521.1"/>
    <property type="molecule type" value="Genomic_DNA"/>
</dbReference>
<dbReference type="InterPro" id="IPR051545">
    <property type="entry name" value="NAD(P)H_dehydrogenase_qn"/>
</dbReference>
<evidence type="ECO:0000259" key="3">
    <source>
        <dbReference type="Pfam" id="PF02525"/>
    </source>
</evidence>
<dbReference type="InterPro" id="IPR003680">
    <property type="entry name" value="Flavodoxin_fold"/>
</dbReference>
<reference evidence="4 5" key="1">
    <citation type="submission" date="2020-02" db="EMBL/GenBank/DDBJ databases">
        <authorList>
            <person name="Chen W.-M."/>
        </authorList>
    </citation>
    <scope>NUCLEOTIDE SEQUENCE [LARGE SCALE GENOMIC DNA]</scope>
    <source>
        <strain evidence="4 5">KMS-5</strain>
    </source>
</reference>
<dbReference type="SUPFAM" id="SSF52218">
    <property type="entry name" value="Flavoproteins"/>
    <property type="match status" value="1"/>
</dbReference>
<evidence type="ECO:0000313" key="5">
    <source>
        <dbReference type="Proteomes" id="UP000477782"/>
    </source>
</evidence>
<dbReference type="Proteomes" id="UP000477782">
    <property type="component" value="Unassembled WGS sequence"/>
</dbReference>
<dbReference type="InterPro" id="IPR029039">
    <property type="entry name" value="Flavoprotein-like_sf"/>
</dbReference>